<protein>
    <submittedName>
        <fullName evidence="1">Uncharacterized protein</fullName>
    </submittedName>
</protein>
<proteinExistence type="predicted"/>
<dbReference type="EMBL" id="RXIC02000024">
    <property type="protein sequence ID" value="KAB1209537.1"/>
    <property type="molecule type" value="Genomic_DNA"/>
</dbReference>
<keyword evidence="2" id="KW-1185">Reference proteome</keyword>
<gene>
    <name evidence="1" type="ORF">CJ030_MR6G018874</name>
</gene>
<comment type="caution">
    <text evidence="1">The sequence shown here is derived from an EMBL/GenBank/DDBJ whole genome shotgun (WGS) entry which is preliminary data.</text>
</comment>
<evidence type="ECO:0000313" key="1">
    <source>
        <dbReference type="EMBL" id="KAB1209537.1"/>
    </source>
</evidence>
<accession>A0A6A1VCJ7</accession>
<evidence type="ECO:0000313" key="2">
    <source>
        <dbReference type="Proteomes" id="UP000516437"/>
    </source>
</evidence>
<dbReference type="AlphaFoldDB" id="A0A6A1VCJ7"/>
<organism evidence="1 2">
    <name type="scientific">Morella rubra</name>
    <name type="common">Chinese bayberry</name>
    <dbReference type="NCBI Taxonomy" id="262757"/>
    <lineage>
        <taxon>Eukaryota</taxon>
        <taxon>Viridiplantae</taxon>
        <taxon>Streptophyta</taxon>
        <taxon>Embryophyta</taxon>
        <taxon>Tracheophyta</taxon>
        <taxon>Spermatophyta</taxon>
        <taxon>Magnoliopsida</taxon>
        <taxon>eudicotyledons</taxon>
        <taxon>Gunneridae</taxon>
        <taxon>Pentapetalae</taxon>
        <taxon>rosids</taxon>
        <taxon>fabids</taxon>
        <taxon>Fagales</taxon>
        <taxon>Myricaceae</taxon>
        <taxon>Morella</taxon>
    </lineage>
</organism>
<reference evidence="1 2" key="1">
    <citation type="journal article" date="2019" name="Plant Biotechnol. J.">
        <title>The red bayberry genome and genetic basis of sex determination.</title>
        <authorList>
            <person name="Jia H.M."/>
            <person name="Jia H.J."/>
            <person name="Cai Q.L."/>
            <person name="Wang Y."/>
            <person name="Zhao H.B."/>
            <person name="Yang W.F."/>
            <person name="Wang G.Y."/>
            <person name="Li Y.H."/>
            <person name="Zhan D.L."/>
            <person name="Shen Y.T."/>
            <person name="Niu Q.F."/>
            <person name="Chang L."/>
            <person name="Qiu J."/>
            <person name="Zhao L."/>
            <person name="Xie H.B."/>
            <person name="Fu W.Y."/>
            <person name="Jin J."/>
            <person name="Li X.W."/>
            <person name="Jiao Y."/>
            <person name="Zhou C.C."/>
            <person name="Tu T."/>
            <person name="Chai C.Y."/>
            <person name="Gao J.L."/>
            <person name="Fan L.J."/>
            <person name="van de Weg E."/>
            <person name="Wang J.Y."/>
            <person name="Gao Z.S."/>
        </authorList>
    </citation>
    <scope>NUCLEOTIDE SEQUENCE [LARGE SCALE GENOMIC DNA]</scope>
    <source>
        <tissue evidence="1">Leaves</tissue>
    </source>
</reference>
<dbReference type="Proteomes" id="UP000516437">
    <property type="component" value="Chromosome 6"/>
</dbReference>
<sequence length="241" mass="27894">MGMQRPIGAYPTVEMGNKSNAEDIFRTFQGWDVVVVEPFVRQKYIFPFWSILHLIFSYDIELRAYTTKCPIVRGKLMMSMARGIVDFLLYVFLTLRSEARISFVVVLTYSLLLTHFFHCVGCMDNQDEKRKAPLGPNCQTTLSRSTQEVSVEDATLRDLEALCDLEALREVLRTKAGYVHDLSSSMWQVGLSSSVSSIDIAWRLEEVRVEIEEMKARHREYDDVVVRQVEMERAMQEQQQC</sequence>
<name>A0A6A1VCJ7_9ROSI</name>